<evidence type="ECO:0000259" key="13">
    <source>
        <dbReference type="Pfam" id="PF08496"/>
    </source>
</evidence>
<sequence>MEFLSEYGLFLAKTVTFVIAFAAIVVVIVSAGSKGQGAGKGLIEITKLNEKYDDILHLVKSAVIDEESLKVERKQEKKAEKEKKKALKAQAKQKKQPARSENTDVAEADSNTEAKPRVFVTHFDGDIKASETQELREVITAILSIAKPSDEVVVCLESPGGMVHGYGLAASQLARITEKNIPLTVCVDKVAASGGYMMACVANKIVAAPFAVIGSIGVVAQIPNFHRLLKKHDVDYEMLTAGEYKRTLTMFGENTEKGRQKFVEDLEETHDLFKDFIRQHRSVVDVDKVATGEIWFGTKALEEKLIDAVQTSDAYLFDRKDSADLFEINYVHKRTVMEKLGINAEASLERVIGKLWQKATTRYTA</sequence>
<evidence type="ECO:0000313" key="15">
    <source>
        <dbReference type="Proteomes" id="UP001169760"/>
    </source>
</evidence>
<dbReference type="EC" id="3.4.21.-" evidence="14"/>
<feature type="region of interest" description="Disordered" evidence="10">
    <location>
        <begin position="73"/>
        <end position="111"/>
    </location>
</feature>
<protein>
    <submittedName>
        <fullName evidence="14">Protease SohB</fullName>
        <ecNumber evidence="14">3.4.21.-</ecNumber>
    </submittedName>
</protein>
<dbReference type="InterPro" id="IPR002142">
    <property type="entry name" value="Peptidase_S49"/>
</dbReference>
<evidence type="ECO:0000256" key="7">
    <source>
        <dbReference type="ARBA" id="ARBA00022825"/>
    </source>
</evidence>
<dbReference type="Proteomes" id="UP001169760">
    <property type="component" value="Unassembled WGS sequence"/>
</dbReference>
<evidence type="ECO:0000256" key="8">
    <source>
        <dbReference type="ARBA" id="ARBA00022989"/>
    </source>
</evidence>
<accession>A0AAW7X3P4</accession>
<dbReference type="GO" id="GO:0004252">
    <property type="term" value="F:serine-type endopeptidase activity"/>
    <property type="evidence" value="ECO:0007669"/>
    <property type="project" value="InterPro"/>
</dbReference>
<dbReference type="GO" id="GO:0006508">
    <property type="term" value="P:proteolysis"/>
    <property type="evidence" value="ECO:0007669"/>
    <property type="project" value="UniProtKB-KW"/>
</dbReference>
<evidence type="ECO:0000256" key="1">
    <source>
        <dbReference type="ARBA" id="ARBA00004236"/>
    </source>
</evidence>
<dbReference type="CDD" id="cd07023">
    <property type="entry name" value="S49_Sppa_N_C"/>
    <property type="match status" value="1"/>
</dbReference>
<feature type="transmembrane region" description="Helical" evidence="11">
    <location>
        <begin position="7"/>
        <end position="29"/>
    </location>
</feature>
<name>A0AAW7X3P4_9GAMM</name>
<feature type="compositionally biased region" description="Basic and acidic residues" evidence="10">
    <location>
        <begin position="73"/>
        <end position="83"/>
    </location>
</feature>
<dbReference type="RefSeq" id="WP_303490446.1">
    <property type="nucleotide sequence ID" value="NZ_JAUOPB010000001.1"/>
</dbReference>
<dbReference type="InterPro" id="IPR047272">
    <property type="entry name" value="S49_SppA_C"/>
</dbReference>
<evidence type="ECO:0000256" key="11">
    <source>
        <dbReference type="SAM" id="Phobius"/>
    </source>
</evidence>
<dbReference type="AlphaFoldDB" id="A0AAW7X3P4"/>
<comment type="similarity">
    <text evidence="2">Belongs to the peptidase S49 family.</text>
</comment>
<evidence type="ECO:0000256" key="3">
    <source>
        <dbReference type="ARBA" id="ARBA00022475"/>
    </source>
</evidence>
<dbReference type="Gene3D" id="6.20.330.10">
    <property type="match status" value="1"/>
</dbReference>
<organism evidence="14 15">
    <name type="scientific">Saccharophagus degradans</name>
    <dbReference type="NCBI Taxonomy" id="86304"/>
    <lineage>
        <taxon>Bacteria</taxon>
        <taxon>Pseudomonadati</taxon>
        <taxon>Pseudomonadota</taxon>
        <taxon>Gammaproteobacteria</taxon>
        <taxon>Cellvibrionales</taxon>
        <taxon>Cellvibrionaceae</taxon>
        <taxon>Saccharophagus</taxon>
    </lineage>
</organism>
<dbReference type="GO" id="GO:0005886">
    <property type="term" value="C:plasma membrane"/>
    <property type="evidence" value="ECO:0007669"/>
    <property type="project" value="UniProtKB-SubCell"/>
</dbReference>
<dbReference type="NCBIfam" id="NF008745">
    <property type="entry name" value="PRK11778.1"/>
    <property type="match status" value="1"/>
</dbReference>
<keyword evidence="4 14" id="KW-0645">Protease</keyword>
<feature type="domain" description="Peptidase S49" evidence="12">
    <location>
        <begin position="178"/>
        <end position="315"/>
    </location>
</feature>
<reference evidence="14" key="1">
    <citation type="submission" date="2023-07" db="EMBL/GenBank/DDBJ databases">
        <title>Genome content predicts the carbon catabolic preferences of heterotrophic bacteria.</title>
        <authorList>
            <person name="Gralka M."/>
        </authorList>
    </citation>
    <scope>NUCLEOTIDE SEQUENCE</scope>
    <source>
        <strain evidence="14">I3M17_2</strain>
    </source>
</reference>
<evidence type="ECO:0000256" key="2">
    <source>
        <dbReference type="ARBA" id="ARBA00008683"/>
    </source>
</evidence>
<dbReference type="InterPro" id="IPR029045">
    <property type="entry name" value="ClpP/crotonase-like_dom_sf"/>
</dbReference>
<dbReference type="SUPFAM" id="SSF52096">
    <property type="entry name" value="ClpP/crotonase"/>
    <property type="match status" value="1"/>
</dbReference>
<comment type="subcellular location">
    <subcellularLocation>
        <location evidence="1">Cell membrane</location>
    </subcellularLocation>
</comment>
<keyword evidence="8 11" id="KW-1133">Transmembrane helix</keyword>
<evidence type="ECO:0000256" key="6">
    <source>
        <dbReference type="ARBA" id="ARBA00022801"/>
    </source>
</evidence>
<keyword evidence="9 11" id="KW-0472">Membrane</keyword>
<proteinExistence type="inferred from homology"/>
<evidence type="ECO:0000256" key="4">
    <source>
        <dbReference type="ARBA" id="ARBA00022670"/>
    </source>
</evidence>
<comment type="caution">
    <text evidence="14">The sequence shown here is derived from an EMBL/GenBank/DDBJ whole genome shotgun (WGS) entry which is preliminary data.</text>
</comment>
<dbReference type="Pfam" id="PF01343">
    <property type="entry name" value="Peptidase_S49"/>
    <property type="match status" value="1"/>
</dbReference>
<keyword evidence="5 11" id="KW-0812">Transmembrane</keyword>
<dbReference type="PANTHER" id="PTHR42987">
    <property type="entry name" value="PEPTIDASE S49"/>
    <property type="match status" value="1"/>
</dbReference>
<dbReference type="PANTHER" id="PTHR42987:SF4">
    <property type="entry name" value="PROTEASE SOHB-RELATED"/>
    <property type="match status" value="1"/>
</dbReference>
<gene>
    <name evidence="14" type="primary">sohB</name>
    <name evidence="14" type="ORF">Q4521_01725</name>
</gene>
<evidence type="ECO:0000256" key="10">
    <source>
        <dbReference type="SAM" id="MobiDB-lite"/>
    </source>
</evidence>
<dbReference type="EMBL" id="JAUOPB010000001">
    <property type="protein sequence ID" value="MDO6421183.1"/>
    <property type="molecule type" value="Genomic_DNA"/>
</dbReference>
<keyword evidence="3" id="KW-1003">Cell membrane</keyword>
<feature type="compositionally biased region" description="Basic residues" evidence="10">
    <location>
        <begin position="84"/>
        <end position="97"/>
    </location>
</feature>
<dbReference type="Pfam" id="PF08496">
    <property type="entry name" value="Peptidase_S49_N"/>
    <property type="match status" value="1"/>
</dbReference>
<keyword evidence="6 14" id="KW-0378">Hydrolase</keyword>
<evidence type="ECO:0000313" key="14">
    <source>
        <dbReference type="EMBL" id="MDO6421183.1"/>
    </source>
</evidence>
<dbReference type="InterPro" id="IPR013703">
    <property type="entry name" value="Peptidase_S49_N_proteobac"/>
</dbReference>
<evidence type="ECO:0000259" key="12">
    <source>
        <dbReference type="Pfam" id="PF01343"/>
    </source>
</evidence>
<keyword evidence="7" id="KW-0720">Serine protease</keyword>
<feature type="domain" description="Peptidase S49 N-terminal proteobacteria" evidence="13">
    <location>
        <begin position="2"/>
        <end position="173"/>
    </location>
</feature>
<evidence type="ECO:0000256" key="9">
    <source>
        <dbReference type="ARBA" id="ARBA00023136"/>
    </source>
</evidence>
<dbReference type="Gene3D" id="3.90.226.10">
    <property type="entry name" value="2-enoyl-CoA Hydratase, Chain A, domain 1"/>
    <property type="match status" value="1"/>
</dbReference>
<evidence type="ECO:0000256" key="5">
    <source>
        <dbReference type="ARBA" id="ARBA00022692"/>
    </source>
</evidence>